<dbReference type="Gramene" id="ERN13440">
    <property type="protein sequence ID" value="ERN13440"/>
    <property type="gene ID" value="AMTR_s00041p00198410"/>
</dbReference>
<dbReference type="PROSITE" id="PS51698">
    <property type="entry name" value="U_BOX"/>
    <property type="match status" value="1"/>
</dbReference>
<keyword evidence="8" id="KW-1185">Reference proteome</keyword>
<feature type="region of interest" description="Disordered" evidence="5">
    <location>
        <begin position="1"/>
        <end position="39"/>
    </location>
</feature>
<evidence type="ECO:0000256" key="2">
    <source>
        <dbReference type="ARBA" id="ARBA00004906"/>
    </source>
</evidence>
<evidence type="ECO:0000313" key="7">
    <source>
        <dbReference type="EMBL" id="ERN13440.1"/>
    </source>
</evidence>
<feature type="compositionally biased region" description="Polar residues" evidence="5">
    <location>
        <begin position="158"/>
        <end position="168"/>
    </location>
</feature>
<dbReference type="InterPro" id="IPR056514">
    <property type="entry name" value="ARM_LIN_2nd"/>
</dbReference>
<dbReference type="InterPro" id="IPR003613">
    <property type="entry name" value="Ubox_domain"/>
</dbReference>
<keyword evidence="4" id="KW-0808">Transferase</keyword>
<feature type="region of interest" description="Disordered" evidence="5">
    <location>
        <begin position="55"/>
        <end position="133"/>
    </location>
</feature>
<reference evidence="8" key="1">
    <citation type="journal article" date="2013" name="Science">
        <title>The Amborella genome and the evolution of flowering plants.</title>
        <authorList>
            <consortium name="Amborella Genome Project"/>
        </authorList>
    </citation>
    <scope>NUCLEOTIDE SEQUENCE [LARGE SCALE GENOMIC DNA]</scope>
</reference>
<dbReference type="Gene3D" id="3.30.40.10">
    <property type="entry name" value="Zinc/RING finger domain, C3HC4 (zinc finger)"/>
    <property type="match status" value="1"/>
</dbReference>
<feature type="compositionally biased region" description="Polar residues" evidence="5">
    <location>
        <begin position="113"/>
        <end position="127"/>
    </location>
</feature>
<dbReference type="STRING" id="13333.W1Q0G8"/>
<dbReference type="SUPFAM" id="SSF57850">
    <property type="entry name" value="RING/U-box"/>
    <property type="match status" value="1"/>
</dbReference>
<feature type="region of interest" description="Disordered" evidence="5">
    <location>
        <begin position="148"/>
        <end position="234"/>
    </location>
</feature>
<dbReference type="AlphaFoldDB" id="W1Q0G8"/>
<evidence type="ECO:0000259" key="6">
    <source>
        <dbReference type="PROSITE" id="PS51698"/>
    </source>
</evidence>
<dbReference type="InterPro" id="IPR045210">
    <property type="entry name" value="RING-Ubox_PUB"/>
</dbReference>
<evidence type="ECO:0000256" key="4">
    <source>
        <dbReference type="ARBA" id="ARBA00022679"/>
    </source>
</evidence>
<protein>
    <recommendedName>
        <fullName evidence="3">RING-type E3 ubiquitin transferase</fullName>
        <ecNumber evidence="3">2.3.2.27</ecNumber>
    </recommendedName>
</protein>
<dbReference type="GO" id="GO:0061630">
    <property type="term" value="F:ubiquitin protein ligase activity"/>
    <property type="evidence" value="ECO:0007669"/>
    <property type="project" value="UniProtKB-EC"/>
</dbReference>
<evidence type="ECO:0000256" key="5">
    <source>
        <dbReference type="SAM" id="MobiDB-lite"/>
    </source>
</evidence>
<comment type="catalytic activity">
    <reaction evidence="1">
        <text>S-ubiquitinyl-[E2 ubiquitin-conjugating enzyme]-L-cysteine + [acceptor protein]-L-lysine = [E2 ubiquitin-conjugating enzyme]-L-cysteine + N(6)-ubiquitinyl-[acceptor protein]-L-lysine.</text>
        <dbReference type="EC" id="2.3.2.27"/>
    </reaction>
</comment>
<feature type="compositionally biased region" description="Basic and acidic residues" evidence="5">
    <location>
        <begin position="8"/>
        <end position="19"/>
    </location>
</feature>
<dbReference type="UniPathway" id="UPA00143"/>
<dbReference type="PANTHER" id="PTHR47446">
    <property type="entry name" value="RING-TYPE E3 UBIQUITIN TRANSFERASE"/>
    <property type="match status" value="1"/>
</dbReference>
<dbReference type="HOGENOM" id="CLU_423563_0_0_1"/>
<feature type="compositionally biased region" description="Acidic residues" evidence="5">
    <location>
        <begin position="20"/>
        <end position="31"/>
    </location>
</feature>
<dbReference type="InterPro" id="IPR016024">
    <property type="entry name" value="ARM-type_fold"/>
</dbReference>
<dbReference type="Pfam" id="PF04564">
    <property type="entry name" value="U-box"/>
    <property type="match status" value="1"/>
</dbReference>
<dbReference type="CDD" id="cd16664">
    <property type="entry name" value="RING-Ubox_PUB"/>
    <property type="match status" value="1"/>
</dbReference>
<dbReference type="InterPro" id="IPR011989">
    <property type="entry name" value="ARM-like"/>
</dbReference>
<dbReference type="Gene3D" id="1.25.10.10">
    <property type="entry name" value="Leucine-rich Repeat Variant"/>
    <property type="match status" value="1"/>
</dbReference>
<dbReference type="Proteomes" id="UP000017836">
    <property type="component" value="Unassembled WGS sequence"/>
</dbReference>
<feature type="compositionally biased region" description="Polar residues" evidence="5">
    <location>
        <begin position="195"/>
        <end position="206"/>
    </location>
</feature>
<name>W1Q0G8_AMBTC</name>
<dbReference type="EMBL" id="KI392588">
    <property type="protein sequence ID" value="ERN13440.1"/>
    <property type="molecule type" value="Genomic_DNA"/>
</dbReference>
<dbReference type="InterPro" id="IPR055566">
    <property type="entry name" value="ARM_LIN"/>
</dbReference>
<evidence type="ECO:0000256" key="1">
    <source>
        <dbReference type="ARBA" id="ARBA00000900"/>
    </source>
</evidence>
<feature type="domain" description="U-box" evidence="6">
    <location>
        <begin position="231"/>
        <end position="306"/>
    </location>
</feature>
<sequence>MYSSSGSTKDDEPANLDDKVLDEENDQEDSTEYQIHMQNNNTIVYQDNVEMGSELKSLKQVAPTRTSEDIGSGSRMQKLGCSPKDLSPMDTPKAPSLDVPSPKRSPSPKVPSQKQNTSPSLKQSPNIYTKEPEKIIRFLSTRLSSSALSSSLPASPTCNDSSISSNGSEVEDKTLFQEVQRSSRKDISSKRSLSFGISKTQLPESGTESEEDISQSTTSIPTSEKLTPRKRPPKDFVCPITGQLFNDPVTLETGQTYERRAIQEWLERGNTTCPITRQNLSATTLPKTNYVLKRLITSWKEQHPDLAHEFSNSEASTPTTFTSRESSLGSIMSSSFNPIPTQITNDIPIGDKRNRRFTHAAVSTSPKSVISQAAVDMVINELKPYTSCICTSEDLQECEAALLTIAKIWKASKADPGVHTYLAKPTIVNGFVEILSVTVNREVLGTAIYILSELVFADESVAETLTSVDTDFDCLASLLKNGLAEASVLMYQLKPTFSQLSSHDLVPALVQVILNKSEEENEFLMGIKPNDAAIAMLEQILLGGDENSRALNALSVISMNALPGLIKNLDRVEGRICVVSILVCCMRADQSCSNLIANRAELAPVLELFHAGNDRARSICMAFMSELVSVHRYILLLHIICPLFHLC</sequence>
<dbReference type="Pfam" id="PF23654">
    <property type="entry name" value="ARM_LIN_2nd"/>
    <property type="match status" value="1"/>
</dbReference>
<feature type="compositionally biased region" description="Polar residues" evidence="5">
    <location>
        <begin position="214"/>
        <end position="225"/>
    </location>
</feature>
<dbReference type="Pfam" id="PF23628">
    <property type="entry name" value="ARM_LIN_C"/>
    <property type="match status" value="1"/>
</dbReference>
<proteinExistence type="predicted"/>
<comment type="pathway">
    <text evidence="2">Protein modification; protein ubiquitination.</text>
</comment>
<dbReference type="EC" id="2.3.2.27" evidence="3"/>
<dbReference type="PANTHER" id="PTHR47446:SF3">
    <property type="entry name" value="RING-TYPE E3 UBIQUITIN TRANSFERASE"/>
    <property type="match status" value="1"/>
</dbReference>
<dbReference type="GO" id="GO:0016567">
    <property type="term" value="P:protein ubiquitination"/>
    <property type="evidence" value="ECO:0007669"/>
    <property type="project" value="UniProtKB-UniPathway"/>
</dbReference>
<dbReference type="SMART" id="SM00504">
    <property type="entry name" value="Ubox"/>
    <property type="match status" value="1"/>
</dbReference>
<feature type="compositionally biased region" description="Basic and acidic residues" evidence="5">
    <location>
        <begin position="170"/>
        <end position="189"/>
    </location>
</feature>
<feature type="compositionally biased region" description="Low complexity" evidence="5">
    <location>
        <begin position="148"/>
        <end position="157"/>
    </location>
</feature>
<gene>
    <name evidence="7" type="ORF">AMTR_s00041p00198410</name>
</gene>
<dbReference type="InterPro" id="IPR052858">
    <property type="entry name" value="E3_ubiquitin-ligase_LIN"/>
</dbReference>
<dbReference type="InterPro" id="IPR013083">
    <property type="entry name" value="Znf_RING/FYVE/PHD"/>
</dbReference>
<organism evidence="7 8">
    <name type="scientific">Amborella trichopoda</name>
    <dbReference type="NCBI Taxonomy" id="13333"/>
    <lineage>
        <taxon>Eukaryota</taxon>
        <taxon>Viridiplantae</taxon>
        <taxon>Streptophyta</taxon>
        <taxon>Embryophyta</taxon>
        <taxon>Tracheophyta</taxon>
        <taxon>Spermatophyta</taxon>
        <taxon>Magnoliopsida</taxon>
        <taxon>Amborellales</taxon>
        <taxon>Amborellaceae</taxon>
        <taxon>Amborella</taxon>
    </lineage>
</organism>
<dbReference type="SUPFAM" id="SSF48371">
    <property type="entry name" value="ARM repeat"/>
    <property type="match status" value="1"/>
</dbReference>
<evidence type="ECO:0000313" key="8">
    <source>
        <dbReference type="Proteomes" id="UP000017836"/>
    </source>
</evidence>
<evidence type="ECO:0000256" key="3">
    <source>
        <dbReference type="ARBA" id="ARBA00012483"/>
    </source>
</evidence>
<accession>W1Q0G8</accession>
<dbReference type="eggNOG" id="KOG0167">
    <property type="taxonomic scope" value="Eukaryota"/>
</dbReference>